<dbReference type="InterPro" id="IPR035906">
    <property type="entry name" value="MetI-like_sf"/>
</dbReference>
<evidence type="ECO:0000256" key="4">
    <source>
        <dbReference type="ARBA" id="ARBA00022519"/>
    </source>
</evidence>
<dbReference type="PROSITE" id="PS50928">
    <property type="entry name" value="ABC_TM1"/>
    <property type="match status" value="1"/>
</dbReference>
<keyword evidence="6 8" id="KW-1133">Transmembrane helix</keyword>
<evidence type="ECO:0000256" key="6">
    <source>
        <dbReference type="ARBA" id="ARBA00022989"/>
    </source>
</evidence>
<keyword evidence="7 8" id="KW-0472">Membrane</keyword>
<evidence type="ECO:0000256" key="2">
    <source>
        <dbReference type="ARBA" id="ARBA00022448"/>
    </source>
</evidence>
<dbReference type="PANTHER" id="PTHR43357:SF4">
    <property type="entry name" value="INNER MEMBRANE ABC TRANSPORTER PERMEASE PROTEIN YDCV"/>
    <property type="match status" value="1"/>
</dbReference>
<reference evidence="11 12" key="1">
    <citation type="submission" date="2019-07" db="EMBL/GenBank/DDBJ databases">
        <title>Paenibacillus thiaminolyticus NRRL B-4156.</title>
        <authorList>
            <person name="Hehnly C."/>
            <person name="Zhang L."/>
        </authorList>
    </citation>
    <scope>NUCLEOTIDE SEQUENCE [LARGE SCALE GENOMIC DNA]</scope>
    <source>
        <strain evidence="11 12">NRRL B-4156</strain>
    </source>
</reference>
<dbReference type="GeneID" id="76998542"/>
<dbReference type="GO" id="GO:0055085">
    <property type="term" value="P:transmembrane transport"/>
    <property type="evidence" value="ECO:0007669"/>
    <property type="project" value="InterPro"/>
</dbReference>
<evidence type="ECO:0000313" key="11">
    <source>
        <dbReference type="EMBL" id="QDM45768.1"/>
    </source>
</evidence>
<dbReference type="CDD" id="cd06261">
    <property type="entry name" value="TM_PBP2"/>
    <property type="match status" value="1"/>
</dbReference>
<feature type="transmembrane region" description="Helical" evidence="8">
    <location>
        <begin position="67"/>
        <end position="90"/>
    </location>
</feature>
<dbReference type="Proteomes" id="UP000315377">
    <property type="component" value="Chromosome"/>
</dbReference>
<organism evidence="11 12">
    <name type="scientific">Paenibacillus thiaminolyticus</name>
    <name type="common">Bacillus thiaminolyticus</name>
    <dbReference type="NCBI Taxonomy" id="49283"/>
    <lineage>
        <taxon>Bacteria</taxon>
        <taxon>Bacillati</taxon>
        <taxon>Bacillota</taxon>
        <taxon>Bacilli</taxon>
        <taxon>Bacillales</taxon>
        <taxon>Paenibacillaceae</taxon>
        <taxon>Paenibacillus</taxon>
    </lineage>
</organism>
<dbReference type="EMBL" id="JAMDMM010000009">
    <property type="protein sequence ID" value="MCY9606178.1"/>
    <property type="molecule type" value="Genomic_DNA"/>
</dbReference>
<evidence type="ECO:0000313" key="13">
    <source>
        <dbReference type="Proteomes" id="UP001209276"/>
    </source>
</evidence>
<feature type="domain" description="ABC transmembrane type-1" evidence="9">
    <location>
        <begin position="63"/>
        <end position="250"/>
    </location>
</feature>
<reference evidence="10 13" key="2">
    <citation type="submission" date="2022-05" db="EMBL/GenBank/DDBJ databases">
        <title>Genome Sequencing of Bee-Associated Microbes.</title>
        <authorList>
            <person name="Dunlap C."/>
        </authorList>
    </citation>
    <scope>NUCLEOTIDE SEQUENCE [LARGE SCALE GENOMIC DNA]</scope>
    <source>
        <strain evidence="10 13">NRRL B-14613</strain>
    </source>
</reference>
<dbReference type="PANTHER" id="PTHR43357">
    <property type="entry name" value="INNER MEMBRANE ABC TRANSPORTER PERMEASE PROTEIN YDCV"/>
    <property type="match status" value="1"/>
</dbReference>
<proteinExistence type="inferred from homology"/>
<keyword evidence="3" id="KW-1003">Cell membrane</keyword>
<accession>A0AAP9DXI7</accession>
<keyword evidence="2 8" id="KW-0813">Transport</keyword>
<keyword evidence="5 8" id="KW-0812">Transmembrane</keyword>
<evidence type="ECO:0000256" key="5">
    <source>
        <dbReference type="ARBA" id="ARBA00022692"/>
    </source>
</evidence>
<evidence type="ECO:0000313" key="10">
    <source>
        <dbReference type="EMBL" id="MCY9606178.1"/>
    </source>
</evidence>
<feature type="transmembrane region" description="Helical" evidence="8">
    <location>
        <begin position="230"/>
        <end position="251"/>
    </location>
</feature>
<comment type="subcellular location">
    <subcellularLocation>
        <location evidence="1">Cell inner membrane</location>
        <topology evidence="1">Multi-pass membrane protein</topology>
    </subcellularLocation>
    <subcellularLocation>
        <location evidence="8">Cell membrane</location>
        <topology evidence="8">Multi-pass membrane protein</topology>
    </subcellularLocation>
</comment>
<protein>
    <submittedName>
        <fullName evidence="11">ABC transporter permease</fullName>
    </submittedName>
</protein>
<keyword evidence="4" id="KW-0997">Cell inner membrane</keyword>
<dbReference type="Proteomes" id="UP001209276">
    <property type="component" value="Unassembled WGS sequence"/>
</dbReference>
<dbReference type="GO" id="GO:0005886">
    <property type="term" value="C:plasma membrane"/>
    <property type="evidence" value="ECO:0007669"/>
    <property type="project" value="UniProtKB-SubCell"/>
</dbReference>
<dbReference type="SUPFAM" id="SSF161098">
    <property type="entry name" value="MetI-like"/>
    <property type="match status" value="1"/>
</dbReference>
<evidence type="ECO:0000313" key="12">
    <source>
        <dbReference type="Proteomes" id="UP000315377"/>
    </source>
</evidence>
<dbReference type="InterPro" id="IPR000515">
    <property type="entry name" value="MetI-like"/>
</dbReference>
<dbReference type="Gene3D" id="1.10.3720.10">
    <property type="entry name" value="MetI-like"/>
    <property type="match status" value="1"/>
</dbReference>
<name>A0AAP9DXI7_PANTH</name>
<dbReference type="Pfam" id="PF00528">
    <property type="entry name" value="BPD_transp_1"/>
    <property type="match status" value="1"/>
</dbReference>
<feature type="transmembrane region" description="Helical" evidence="8">
    <location>
        <begin position="12"/>
        <end position="33"/>
    </location>
</feature>
<feature type="transmembrane region" description="Helical" evidence="8">
    <location>
        <begin position="127"/>
        <end position="146"/>
    </location>
</feature>
<feature type="transmembrane region" description="Helical" evidence="8">
    <location>
        <begin position="188"/>
        <end position="210"/>
    </location>
</feature>
<keyword evidence="13" id="KW-1185">Reference proteome</keyword>
<dbReference type="EMBL" id="CP041405">
    <property type="protein sequence ID" value="QDM45768.1"/>
    <property type="molecule type" value="Genomic_DNA"/>
</dbReference>
<evidence type="ECO:0000256" key="8">
    <source>
        <dbReference type="RuleBase" id="RU363032"/>
    </source>
</evidence>
<evidence type="ECO:0000256" key="1">
    <source>
        <dbReference type="ARBA" id="ARBA00004429"/>
    </source>
</evidence>
<sequence>MKRWAHSLPFIAFAAVLLYLFVPVCATLLYSMATSWNKTILPEGLTLHWFGQLFQDTRFVQAFGRSLLLSGAATFTAVLVIVPATFAIALYAPRLERWMQSLVMLTYAVPGVIMAVGLIRAYSGKGLSMIIIVFGAYVIGMLPFMYQGTRNSLRAVQAGSLMEAAELLGASRMTAFLRVIVPNIMPGILVSALLSFSLLFGEFVLINILVGGRFETMQLYLYAQLNTSGHIASAISVTYFILMGMLSAWIVKLTARASKPMAEPRDVETTTAAVPTAKAIMSKEAS</sequence>
<gene>
    <name evidence="11" type="ORF">FLT43_21515</name>
    <name evidence="10" type="ORF">M5W83_03250</name>
</gene>
<evidence type="ECO:0000256" key="3">
    <source>
        <dbReference type="ARBA" id="ARBA00022475"/>
    </source>
</evidence>
<dbReference type="AlphaFoldDB" id="A0AAP9DXI7"/>
<comment type="similarity">
    <text evidence="8">Belongs to the binding-protein-dependent transport system permease family.</text>
</comment>
<dbReference type="RefSeq" id="WP_087443140.1">
    <property type="nucleotide sequence ID" value="NZ_CABMNB010000030.1"/>
</dbReference>
<evidence type="ECO:0000256" key="7">
    <source>
        <dbReference type="ARBA" id="ARBA00023136"/>
    </source>
</evidence>
<feature type="transmembrane region" description="Helical" evidence="8">
    <location>
        <begin position="102"/>
        <end position="121"/>
    </location>
</feature>
<evidence type="ECO:0000259" key="9">
    <source>
        <dbReference type="PROSITE" id="PS50928"/>
    </source>
</evidence>